<sequence>MSRNKKRNKKAQNSSQSDGLAQAVNSAQKERVITYPHVHIPSPAELGLELPELKKNLTTSVLILNLRRMKRHRLMTA</sequence>
<protein>
    <submittedName>
        <fullName evidence="2">Uncharacterized protein</fullName>
    </submittedName>
</protein>
<gene>
    <name evidence="2" type="ORF">SAMEA3649733_04658</name>
</gene>
<feature type="region of interest" description="Disordered" evidence="1">
    <location>
        <begin position="1"/>
        <end position="28"/>
    </location>
</feature>
<feature type="compositionally biased region" description="Basic residues" evidence="1">
    <location>
        <begin position="1"/>
        <end position="10"/>
    </location>
</feature>
<dbReference type="Proteomes" id="UP000259497">
    <property type="component" value="Unassembled WGS sequence"/>
</dbReference>
<feature type="compositionally biased region" description="Polar residues" evidence="1">
    <location>
        <begin position="11"/>
        <end position="27"/>
    </location>
</feature>
<proteinExistence type="predicted"/>
<name>A0ABD7NV72_KLEPN</name>
<organism evidence="2 3">
    <name type="scientific">Klebsiella pneumoniae</name>
    <dbReference type="NCBI Taxonomy" id="573"/>
    <lineage>
        <taxon>Bacteria</taxon>
        <taxon>Pseudomonadati</taxon>
        <taxon>Pseudomonadota</taxon>
        <taxon>Gammaproteobacteria</taxon>
        <taxon>Enterobacterales</taxon>
        <taxon>Enterobacteriaceae</taxon>
        <taxon>Klebsiella/Raoultella group</taxon>
        <taxon>Klebsiella</taxon>
        <taxon>Klebsiella pneumoniae complex</taxon>
    </lineage>
</organism>
<accession>A0ABD7NV72</accession>
<dbReference type="EMBL" id="UIXM01000020">
    <property type="protein sequence ID" value="SVS28907.1"/>
    <property type="molecule type" value="Genomic_DNA"/>
</dbReference>
<evidence type="ECO:0000256" key="1">
    <source>
        <dbReference type="SAM" id="MobiDB-lite"/>
    </source>
</evidence>
<dbReference type="RefSeq" id="WP_048988485.1">
    <property type="nucleotide sequence ID" value="NZ_BQHA01000035.1"/>
</dbReference>
<reference evidence="2 3" key="1">
    <citation type="submission" date="2018-08" db="EMBL/GenBank/DDBJ databases">
        <authorList>
            <consortium name="Pathogen Informatics"/>
        </authorList>
    </citation>
    <scope>NUCLEOTIDE SEQUENCE [LARGE SCALE GENOMIC DNA]</scope>
    <source>
        <strain evidence="2 3">EuSCAPE_GR114</strain>
    </source>
</reference>
<dbReference type="AlphaFoldDB" id="A0ABD7NV72"/>
<comment type="caution">
    <text evidence="2">The sequence shown here is derived from an EMBL/GenBank/DDBJ whole genome shotgun (WGS) entry which is preliminary data.</text>
</comment>
<evidence type="ECO:0000313" key="3">
    <source>
        <dbReference type="Proteomes" id="UP000259497"/>
    </source>
</evidence>
<evidence type="ECO:0000313" key="2">
    <source>
        <dbReference type="EMBL" id="SVS28907.1"/>
    </source>
</evidence>